<dbReference type="EMBL" id="MEXN01000003">
    <property type="protein sequence ID" value="OGD04099.1"/>
    <property type="molecule type" value="Genomic_DNA"/>
</dbReference>
<feature type="transmembrane region" description="Helical" evidence="1">
    <location>
        <begin position="196"/>
        <end position="219"/>
    </location>
</feature>
<comment type="caution">
    <text evidence="3">The sequence shown here is derived from an EMBL/GenBank/DDBJ whole genome shotgun (WGS) entry which is preliminary data.</text>
</comment>
<evidence type="ECO:0000313" key="4">
    <source>
        <dbReference type="Proteomes" id="UP000177080"/>
    </source>
</evidence>
<dbReference type="STRING" id="1797259.A2989_01735"/>
<evidence type="ECO:0000313" key="3">
    <source>
        <dbReference type="EMBL" id="OGD04099.1"/>
    </source>
</evidence>
<accession>A0A1F4ZCL0</accession>
<dbReference type="Pfam" id="PF13399">
    <property type="entry name" value="LytR_C"/>
    <property type="match status" value="1"/>
</dbReference>
<dbReference type="Proteomes" id="UP000177080">
    <property type="component" value="Unassembled WGS sequence"/>
</dbReference>
<reference evidence="3 4" key="1">
    <citation type="journal article" date="2016" name="Nat. Commun.">
        <title>Thousands of microbial genomes shed light on interconnected biogeochemical processes in an aquifer system.</title>
        <authorList>
            <person name="Anantharaman K."/>
            <person name="Brown C.T."/>
            <person name="Hug L.A."/>
            <person name="Sharon I."/>
            <person name="Castelle C.J."/>
            <person name="Probst A.J."/>
            <person name="Thomas B.C."/>
            <person name="Singh A."/>
            <person name="Wilkins M.J."/>
            <person name="Karaoz U."/>
            <person name="Brodie E.L."/>
            <person name="Williams K.H."/>
            <person name="Hubbard S.S."/>
            <person name="Banfield J.F."/>
        </authorList>
    </citation>
    <scope>NUCLEOTIDE SEQUENCE [LARGE SCALE GENOMIC DNA]</scope>
</reference>
<keyword evidence="1" id="KW-0472">Membrane</keyword>
<evidence type="ECO:0000256" key="1">
    <source>
        <dbReference type="SAM" id="Phobius"/>
    </source>
</evidence>
<dbReference type="Gene3D" id="3.30.70.2390">
    <property type="match status" value="1"/>
</dbReference>
<dbReference type="AlphaFoldDB" id="A0A1F4ZCL0"/>
<organism evidence="3 4">
    <name type="scientific">Candidatus Amesbacteria bacterium RIFCSPLOWO2_01_FULL_48_25</name>
    <dbReference type="NCBI Taxonomy" id="1797259"/>
    <lineage>
        <taxon>Bacteria</taxon>
        <taxon>Candidatus Amesiibacteriota</taxon>
    </lineage>
</organism>
<feature type="domain" description="LytR/CpsA/Psr regulator C-terminal" evidence="2">
    <location>
        <begin position="256"/>
        <end position="314"/>
    </location>
</feature>
<gene>
    <name evidence="3" type="ORF">A2989_01735</name>
</gene>
<keyword evidence="1" id="KW-1133">Transmembrane helix</keyword>
<proteinExistence type="predicted"/>
<protein>
    <recommendedName>
        <fullName evidence="2">LytR/CpsA/Psr regulator C-terminal domain-containing protein</fullName>
    </recommendedName>
</protein>
<evidence type="ECO:0000259" key="2">
    <source>
        <dbReference type="Pfam" id="PF13399"/>
    </source>
</evidence>
<name>A0A1F4ZCL0_9BACT</name>
<sequence length="347" mass="37498">MKNKSLPPTVVNIDRTRLQLCTTSGTPAAFAYPPTAVIDLEVMNPDELSRELLAFVQKNQVGASPLVIVLSPAVYFDKVYPGTIPPTGDEMQKFVDKVPFSSVSSKLFKIQKGFRLVIINRDFYEAIHASFESAGFNILAVVPGFVLEPLGVKSDFDAQACHLVLKRLDLVMANSFISPDDSQSIHGKEQAFLKKYSFSIAIVSIALVAFSITMIITTLKRRSTPTQASPSRVIPTSAILQPTLVPTTLPTPNLSQYKIQIINGSGVPGQASSLESQLRPLGFTQITTGNAPTQITGKAQVTFSSAVPPTAREQVLGILNPLYPGLGIKEDPQAKFDIVITLAKTTP</sequence>
<dbReference type="InterPro" id="IPR027381">
    <property type="entry name" value="LytR/CpsA/Psr_C"/>
</dbReference>
<keyword evidence="1" id="KW-0812">Transmembrane</keyword>